<dbReference type="EMBL" id="WOGU01000009">
    <property type="protein sequence ID" value="MUN63780.1"/>
    <property type="molecule type" value="Genomic_DNA"/>
</dbReference>
<gene>
    <name evidence="1" type="ORF">GMA12_11620</name>
</gene>
<name>A0A6N8GNB5_9MICC</name>
<dbReference type="RefSeq" id="WP_156269675.1">
    <property type="nucleotide sequence ID" value="NZ_WOGU01000009.1"/>
</dbReference>
<dbReference type="AlphaFoldDB" id="A0A6N8GNB5"/>
<comment type="caution">
    <text evidence="1">The sequence shown here is derived from an EMBL/GenBank/DDBJ whole genome shotgun (WGS) entry which is preliminary data.</text>
</comment>
<evidence type="ECO:0000313" key="1">
    <source>
        <dbReference type="EMBL" id="MUN63780.1"/>
    </source>
</evidence>
<organism evidence="1 2">
    <name type="scientific">Kocuria sediminis</name>
    <dbReference type="NCBI Taxonomy" id="1038857"/>
    <lineage>
        <taxon>Bacteria</taxon>
        <taxon>Bacillati</taxon>
        <taxon>Actinomycetota</taxon>
        <taxon>Actinomycetes</taxon>
        <taxon>Micrococcales</taxon>
        <taxon>Micrococcaceae</taxon>
        <taxon>Kocuria</taxon>
    </lineage>
</organism>
<evidence type="ECO:0000313" key="2">
    <source>
        <dbReference type="Proteomes" id="UP000436989"/>
    </source>
</evidence>
<protein>
    <submittedName>
        <fullName evidence="1">Uncharacterized protein</fullName>
    </submittedName>
</protein>
<sequence>MLIVYCPDAAMLTAAEAVPGVRAVAAVAAHNDELRAWATACTAQHLGGDVVPVYPLAATPVAAGAGPVLQPSD</sequence>
<reference evidence="1 2" key="1">
    <citation type="submission" date="2019-12" db="EMBL/GenBank/DDBJ databases">
        <authorList>
            <person name="Shi Y."/>
        </authorList>
    </citation>
    <scope>NUCLEOTIDE SEQUENCE [LARGE SCALE GENOMIC DNA]</scope>
    <source>
        <strain evidence="1 2">JCM 17929</strain>
    </source>
</reference>
<dbReference type="Proteomes" id="UP000436989">
    <property type="component" value="Unassembled WGS sequence"/>
</dbReference>
<accession>A0A6N8GNB5</accession>
<keyword evidence="2" id="KW-1185">Reference proteome</keyword>
<proteinExistence type="predicted"/>